<name>A0ABD2NFA2_9CUCU</name>
<dbReference type="PANTHER" id="PTHR33667">
    <property type="entry name" value="SI:DKEY-57N24.6"/>
    <property type="match status" value="1"/>
</dbReference>
<evidence type="ECO:0000259" key="1">
    <source>
        <dbReference type="Pfam" id="PF15084"/>
    </source>
</evidence>
<dbReference type="Pfam" id="PF15084">
    <property type="entry name" value="DUF4550"/>
    <property type="match status" value="1"/>
</dbReference>
<proteinExistence type="predicted"/>
<dbReference type="Proteomes" id="UP001516400">
    <property type="component" value="Unassembled WGS sequence"/>
</dbReference>
<reference evidence="2 3" key="1">
    <citation type="journal article" date="2021" name="BMC Biol.">
        <title>Horizontally acquired antibacterial genes associated with adaptive radiation of ladybird beetles.</title>
        <authorList>
            <person name="Li H.S."/>
            <person name="Tang X.F."/>
            <person name="Huang Y.H."/>
            <person name="Xu Z.Y."/>
            <person name="Chen M.L."/>
            <person name="Du X.Y."/>
            <person name="Qiu B.Y."/>
            <person name="Chen P.T."/>
            <person name="Zhang W."/>
            <person name="Slipinski A."/>
            <person name="Escalona H.E."/>
            <person name="Waterhouse R.M."/>
            <person name="Zwick A."/>
            <person name="Pang H."/>
        </authorList>
    </citation>
    <scope>NUCLEOTIDE SEQUENCE [LARGE SCALE GENOMIC DNA]</scope>
    <source>
        <strain evidence="2">SYSU2018</strain>
    </source>
</reference>
<evidence type="ECO:0000313" key="3">
    <source>
        <dbReference type="Proteomes" id="UP001516400"/>
    </source>
</evidence>
<protein>
    <recommendedName>
        <fullName evidence="1">DUF4550 domain-containing protein</fullName>
    </recommendedName>
</protein>
<dbReference type="EMBL" id="JABFTP020000103">
    <property type="protein sequence ID" value="KAL3276911.1"/>
    <property type="molecule type" value="Genomic_DNA"/>
</dbReference>
<dbReference type="AlphaFoldDB" id="A0ABD2NFA2"/>
<organism evidence="2 3">
    <name type="scientific">Cryptolaemus montrouzieri</name>
    <dbReference type="NCBI Taxonomy" id="559131"/>
    <lineage>
        <taxon>Eukaryota</taxon>
        <taxon>Metazoa</taxon>
        <taxon>Ecdysozoa</taxon>
        <taxon>Arthropoda</taxon>
        <taxon>Hexapoda</taxon>
        <taxon>Insecta</taxon>
        <taxon>Pterygota</taxon>
        <taxon>Neoptera</taxon>
        <taxon>Endopterygota</taxon>
        <taxon>Coleoptera</taxon>
        <taxon>Polyphaga</taxon>
        <taxon>Cucujiformia</taxon>
        <taxon>Coccinelloidea</taxon>
        <taxon>Coccinellidae</taxon>
        <taxon>Scymninae</taxon>
        <taxon>Scymnini</taxon>
        <taxon>Cryptolaemus</taxon>
    </lineage>
</organism>
<sequence length="747" mass="87646">MITFKFTFLLSFREKKELNKSKTKFSKMENLNKEQPVTSDFDLEPKKDYELKTGDFVGNFRIEYELIPKKFRYGVDIICWSNVAKISTNEAYRYYRIIKNGDDHWTVLTIYHFMHELTEEELINLRAHVVIFNITDTKKDFTSRSMCLYCVEDEVKSNKFVEYFEDDPNILESFGRNEENEYKQASDKCLSSDCISSWLKFTGKTHSFRVYETIRAIKNGISVKYKEYGLPSASVEMEKAPDKQKGKKQEEKRRDPYFIFPAEVFFTDPKLAIYRMKEENVSVSDGFVFVSVQNLMTREQKSSLNPFVVKIKKLECLPVDLLQEDGYEKVFISYDIPSLAKYDSPTKPLEENIYFNDSRVFFTKDIRKMKYLEFIRTERVKVEIKGVKRAQQPIEPSLFGTKKEHAALSKRLQPREASKILRHLIPPSTIQVIAVADYDISSLLKDVWIFRQEASCHHPDNKLYGINKRADHALVDIRTMAEVNLEQLDEERSASPLLEGILNAACTTLDMEFHFVAPQFATRHLQENKLSFRRIFCTLYSRSLTHHLLASILQHNENIIGFNAILVDCVNIKEDKVKIELKKRKVSKQQQSSNESLWERMKGMVHEVDDVITGFMIDCGTEVHIFVEGISYGYILEIWNRIHKSNINVAKLYLNSEYDFENRLYESFLAFGIYRITLKKTLRELFEEQDIYMQGMVPPPCFKALQKLNMLFQTETLRKMLQFELFPHGNELISLNLEYGVPLKMYK</sequence>
<feature type="domain" description="DUF4550" evidence="1">
    <location>
        <begin position="60"/>
        <end position="144"/>
    </location>
</feature>
<keyword evidence="3" id="KW-1185">Reference proteome</keyword>
<evidence type="ECO:0000313" key="2">
    <source>
        <dbReference type="EMBL" id="KAL3276911.1"/>
    </source>
</evidence>
<dbReference type="InterPro" id="IPR027876">
    <property type="entry name" value="DUF4550"/>
</dbReference>
<gene>
    <name evidence="2" type="ORF">HHI36_012279</name>
</gene>
<accession>A0ABD2NFA2</accession>
<dbReference type="PANTHER" id="PTHR33667:SF7">
    <property type="entry name" value="RIKEN CDNA 1810020O05 GENE"/>
    <property type="match status" value="1"/>
</dbReference>
<comment type="caution">
    <text evidence="2">The sequence shown here is derived from an EMBL/GenBank/DDBJ whole genome shotgun (WGS) entry which is preliminary data.</text>
</comment>